<sequence length="358" mass="42387">MFYSNKEKSDMLSCYIEMAKNTRAAARLYKTQYPDRPCPEHTRFYVLYKNMREYGSFIKPKSRVSTAINVDNSFSVLAKLIENPHISLRTVAEELNMTYSSVQRIAKKHKYHAYLANPVQQLLASDYERRLNFIAHCMVKLEEDPQFLTNILWTDEAKFHNNGHVNHHNNHYWNHSNPHWINETNKQVRWSVNVWCGIIDEHLIGPYFFEENLNGNKYLGFLKDDIPILLENISLQQRLNLIWQQDGAPAHNTLAVRAYLNKMYGDNNWFGTHSPIIQWPPRSPDLSVLDFFFWGHLKNEVYKEKCNSVEELKQRIRYCCNRIENSILKKSTSSEVLKRLHLCLTEDGKQFEHKLKYK</sequence>
<keyword evidence="3" id="KW-1185">Reference proteome</keyword>
<accession>A0AAV0VI03</accession>
<proteinExistence type="predicted"/>
<protein>
    <recommendedName>
        <fullName evidence="1">DUF4817 domain-containing protein</fullName>
    </recommendedName>
</protein>
<dbReference type="Gene3D" id="3.30.420.10">
    <property type="entry name" value="Ribonuclease H-like superfamily/Ribonuclease H"/>
    <property type="match status" value="1"/>
</dbReference>
<dbReference type="InterPro" id="IPR036397">
    <property type="entry name" value="RNaseH_sf"/>
</dbReference>
<name>A0AAV0VI03_9HEMI</name>
<dbReference type="GO" id="GO:0003676">
    <property type="term" value="F:nucleic acid binding"/>
    <property type="evidence" value="ECO:0007669"/>
    <property type="project" value="InterPro"/>
</dbReference>
<comment type="caution">
    <text evidence="2">The sequence shown here is derived from an EMBL/GenBank/DDBJ whole genome shotgun (WGS) entry which is preliminary data.</text>
</comment>
<dbReference type="PANTHER" id="PTHR47326:SF1">
    <property type="entry name" value="HTH PSQ-TYPE DOMAIN-CONTAINING PROTEIN"/>
    <property type="match status" value="1"/>
</dbReference>
<dbReference type="Proteomes" id="UP001160148">
    <property type="component" value="Unassembled WGS sequence"/>
</dbReference>
<dbReference type="AlphaFoldDB" id="A0AAV0VI03"/>
<gene>
    <name evidence="2" type="ORF">MEUPH1_LOCUS466</name>
</gene>
<dbReference type="Pfam" id="PF16087">
    <property type="entry name" value="DUF4817"/>
    <property type="match status" value="1"/>
</dbReference>
<evidence type="ECO:0000259" key="1">
    <source>
        <dbReference type="Pfam" id="PF16087"/>
    </source>
</evidence>
<dbReference type="PANTHER" id="PTHR47326">
    <property type="entry name" value="TRANSPOSABLE ELEMENT TC3 TRANSPOSASE-LIKE PROTEIN"/>
    <property type="match status" value="1"/>
</dbReference>
<evidence type="ECO:0000313" key="3">
    <source>
        <dbReference type="Proteomes" id="UP001160148"/>
    </source>
</evidence>
<feature type="domain" description="DUF4817" evidence="1">
    <location>
        <begin position="6"/>
        <end position="56"/>
    </location>
</feature>
<reference evidence="2 3" key="1">
    <citation type="submission" date="2023-01" db="EMBL/GenBank/DDBJ databases">
        <authorList>
            <person name="Whitehead M."/>
        </authorList>
    </citation>
    <scope>NUCLEOTIDE SEQUENCE [LARGE SCALE GENOMIC DNA]</scope>
</reference>
<organism evidence="2 3">
    <name type="scientific">Macrosiphum euphorbiae</name>
    <name type="common">potato aphid</name>
    <dbReference type="NCBI Taxonomy" id="13131"/>
    <lineage>
        <taxon>Eukaryota</taxon>
        <taxon>Metazoa</taxon>
        <taxon>Ecdysozoa</taxon>
        <taxon>Arthropoda</taxon>
        <taxon>Hexapoda</taxon>
        <taxon>Insecta</taxon>
        <taxon>Pterygota</taxon>
        <taxon>Neoptera</taxon>
        <taxon>Paraneoptera</taxon>
        <taxon>Hemiptera</taxon>
        <taxon>Sternorrhyncha</taxon>
        <taxon>Aphidomorpha</taxon>
        <taxon>Aphidoidea</taxon>
        <taxon>Aphididae</taxon>
        <taxon>Macrosiphini</taxon>
        <taxon>Macrosiphum</taxon>
    </lineage>
</organism>
<dbReference type="EMBL" id="CARXXK010000001">
    <property type="protein sequence ID" value="CAI6343165.1"/>
    <property type="molecule type" value="Genomic_DNA"/>
</dbReference>
<evidence type="ECO:0000313" key="2">
    <source>
        <dbReference type="EMBL" id="CAI6343165.1"/>
    </source>
</evidence>
<dbReference type="InterPro" id="IPR032135">
    <property type="entry name" value="DUF4817"/>
</dbReference>